<sequence>MSSYLWKAYYEDDVDTFRRYLAASVYHGTAAGTGSRYGSISGGWNGGGIGIGGSPGGLGGSSPGGVVKSRRGGAGTPSSGGPGMGLTKADVNSRDSAGLTLLHHAASSTAENAVEFAIALIEHPMIDLYVQDAENGWTALHRAFYFGNVSIAQLMLERDSGDALGKTTGHVHQTIGLVKVKDKEGNGPLDLYAATIKDRTLQSGAEVRPRSGSHDSDEERPVVMAGDGDEHLDYRKIPHLDVDGDQMFTFGSNQNVTLGFGDHDNRQYPERINLRRPEHLMHRFYRKHLKEHEKRWSAHDPSYIPKPPAPAGGWIDDLPYVVRSKPLTIQDVHMAKLSTAVLTSDLEANLYMCGHGQGGRLGAGDEQARFNFVCIESGALSGKHVATVALGQNHTLALSDEGDIYSWGSNGYGQLGYGLPKTPGDKEPVSVVPRQIFGVLKRETVLGVAASRIHSVAFTSTSLYTFGKNEGQLGIMDSDARSLEIQDSPRKVAASLFASPIQAVTAIDKATICLLENHEVWVFANYGYAKVQFPLESFTNYFLKQSFLVTTYDSTPNRIVKLTCGGETVCALSSRGEIYTFSINQRQDNQASASTTNPSKIRNAITPPQRIWSPKKNSMAARDVDVDADGAIILSTEEGSVWKRTKRANIKNATAAGVGEYKPKDYKFMRVPGLTRVLAVRSSAHGAYAAIRRDCDVLKTQIVVEDPTLWKHARSLFSLRHLAASQKSDAMDETRHRFWQGPPKANELQAIKQAVLSSTDIEADLVDLTRHHLSDTSAKYDALIATTVSDAVIPVHRFMLTGRSRTLRRGFRDLCEASTLTVPDLAVSELDEDGRTVITFQGMDILTMIDLALYLYTDQVIDFWHMTRFAPKMAFRYRQIRTELMKISSKLELIKLEPAVRQMVSPLPCLDLDLEVAFADPAFFYDGDIIVQLEDDEVRVHSALACTRCPFFEGLFMGRAGGRWLAGRENEDINVDLSHISSRTFQLVLRHLYADTGAELFDETVSVGVDDFIDSVMDVMSAANELMLDRLSQICQAVIGRFVNVRNVCELLNAISPSSVHEFKDAALEYLCLNLEAMLQGRHLNALDEDLMAELDEVVRANQLACMPFAKSGRAELLLHERHPGLAEILARNRQRRIDGVAMRSKHHDLETFVPGSLGDELSTSPILQKARRRSSTAQRKADVDRPSLKAKASTKDMMFAMDEEGSSDLQSPEQSPAIRPMASPRGVKPIASSPSDDAWYNAKGKAVPSPKLLAQGSAPSATPRTPRSPLIAGQTQSSSGAPWNLTPLSGPKTEMRDIMAQASAGRTSSLSQGLAAAERPVIPATPSSFSLGGAIRVSQKDRKRMMQQSQKSGSAAPQVSKETAAPSTNKPSNPWQNVTAGRSPSLGAALGPQTPPASASPKPANVRGSSTPHLTMRQTIANPKPSPSSAQKPVIGPGSQTNIPSRSASESKLFQNPSNQTHSPRSKPRRQPTLAQASNSNLNNSKPVPQSIRHQPPVEPILGLSMSEIVAQEELAKEELKAAVAKRDLGEIQAEQEFMEWWDKESRRVQGQEGDEAGDEVGKAKGGRRRAGRSGRGRSGRGKGEGRGERMAVDRAKSEGAQQQQQQRTAVGGGKAGAL</sequence>
<dbReference type="EMBL" id="NAJL01000023">
    <property type="protein sequence ID" value="TKA27321.1"/>
    <property type="molecule type" value="Genomic_DNA"/>
</dbReference>
<dbReference type="Pfam" id="PF00651">
    <property type="entry name" value="BTB"/>
    <property type="match status" value="1"/>
</dbReference>
<dbReference type="SUPFAM" id="SSF54695">
    <property type="entry name" value="POZ domain"/>
    <property type="match status" value="1"/>
</dbReference>
<evidence type="ECO:0000256" key="1">
    <source>
        <dbReference type="ARBA" id="ARBA00022737"/>
    </source>
</evidence>
<feature type="region of interest" description="Disordered" evidence="3">
    <location>
        <begin position="59"/>
        <end position="89"/>
    </location>
</feature>
<feature type="compositionally biased region" description="Basic and acidic residues" evidence="3">
    <location>
        <begin position="1583"/>
        <end position="1599"/>
    </location>
</feature>
<gene>
    <name evidence="5" type="ORF">B0A50_04931</name>
</gene>
<dbReference type="SUPFAM" id="SSF50985">
    <property type="entry name" value="RCC1/BLIP-II"/>
    <property type="match status" value="1"/>
</dbReference>
<dbReference type="InterPro" id="IPR036770">
    <property type="entry name" value="Ankyrin_rpt-contain_sf"/>
</dbReference>
<dbReference type="Pfam" id="PF13540">
    <property type="entry name" value="RCC1_2"/>
    <property type="match status" value="1"/>
</dbReference>
<reference evidence="5 6" key="1">
    <citation type="submission" date="2017-03" db="EMBL/GenBank/DDBJ databases">
        <title>Genomes of endolithic fungi from Antarctica.</title>
        <authorList>
            <person name="Coleine C."/>
            <person name="Masonjones S."/>
            <person name="Stajich J.E."/>
        </authorList>
    </citation>
    <scope>NUCLEOTIDE SEQUENCE [LARGE SCALE GENOMIC DNA]</scope>
    <source>
        <strain evidence="5 6">CCFEE 6315</strain>
    </source>
</reference>
<evidence type="ECO:0000313" key="6">
    <source>
        <dbReference type="Proteomes" id="UP000308549"/>
    </source>
</evidence>
<feature type="region of interest" description="Disordered" evidence="3">
    <location>
        <begin position="1339"/>
        <end position="1500"/>
    </location>
</feature>
<organism evidence="5 6">
    <name type="scientific">Salinomyces thailandicus</name>
    <dbReference type="NCBI Taxonomy" id="706561"/>
    <lineage>
        <taxon>Eukaryota</taxon>
        <taxon>Fungi</taxon>
        <taxon>Dikarya</taxon>
        <taxon>Ascomycota</taxon>
        <taxon>Pezizomycotina</taxon>
        <taxon>Dothideomycetes</taxon>
        <taxon>Dothideomycetidae</taxon>
        <taxon>Mycosphaerellales</taxon>
        <taxon>Teratosphaeriaceae</taxon>
        <taxon>Salinomyces</taxon>
    </lineage>
</organism>
<keyword evidence="1" id="KW-0677">Repeat</keyword>
<feature type="compositionally biased region" description="Basic residues" evidence="3">
    <location>
        <begin position="1566"/>
        <end position="1582"/>
    </location>
</feature>
<feature type="domain" description="BTB" evidence="4">
    <location>
        <begin position="927"/>
        <end position="995"/>
    </location>
</feature>
<feature type="repeat" description="RCC1" evidence="2">
    <location>
        <begin position="402"/>
        <end position="461"/>
    </location>
</feature>
<dbReference type="CDD" id="cd18500">
    <property type="entry name" value="BACK_IBtk"/>
    <property type="match status" value="1"/>
</dbReference>
<dbReference type="Pfam" id="PF12796">
    <property type="entry name" value="Ank_2"/>
    <property type="match status" value="1"/>
</dbReference>
<name>A0A4U0TXU5_9PEZI</name>
<feature type="compositionally biased region" description="Gly residues" evidence="3">
    <location>
        <begin position="72"/>
        <end position="84"/>
    </location>
</feature>
<dbReference type="PROSITE" id="PS50012">
    <property type="entry name" value="RCC1_3"/>
    <property type="match status" value="2"/>
</dbReference>
<dbReference type="InterPro" id="IPR011333">
    <property type="entry name" value="SKP1/BTB/POZ_sf"/>
</dbReference>
<dbReference type="PANTHER" id="PTHR22872:SF2">
    <property type="entry name" value="INHIBITOR OF BRUTON TYROSINE KINASE"/>
    <property type="match status" value="1"/>
</dbReference>
<evidence type="ECO:0000313" key="5">
    <source>
        <dbReference type="EMBL" id="TKA27321.1"/>
    </source>
</evidence>
<feature type="compositionally biased region" description="Polar residues" evidence="3">
    <location>
        <begin position="1439"/>
        <end position="1464"/>
    </location>
</feature>
<feature type="region of interest" description="Disordered" evidence="3">
    <location>
        <begin position="202"/>
        <end position="222"/>
    </location>
</feature>
<accession>A0A4U0TXU5</accession>
<dbReference type="Gene3D" id="2.130.10.30">
    <property type="entry name" value="Regulator of chromosome condensation 1/beta-lactamase-inhibitor protein II"/>
    <property type="match status" value="1"/>
</dbReference>
<feature type="region of interest" description="Disordered" evidence="3">
    <location>
        <begin position="1161"/>
        <end position="1292"/>
    </location>
</feature>
<dbReference type="InterPro" id="IPR000210">
    <property type="entry name" value="BTB/POZ_dom"/>
</dbReference>
<protein>
    <recommendedName>
        <fullName evidence="4">BTB domain-containing protein</fullName>
    </recommendedName>
</protein>
<feature type="compositionally biased region" description="Polar residues" evidence="3">
    <location>
        <begin position="1408"/>
        <end position="1432"/>
    </location>
</feature>
<evidence type="ECO:0000256" key="2">
    <source>
        <dbReference type="PROSITE-ProRule" id="PRU00235"/>
    </source>
</evidence>
<dbReference type="SMART" id="SM00225">
    <property type="entry name" value="BTB"/>
    <property type="match status" value="1"/>
</dbReference>
<proteinExistence type="predicted"/>
<dbReference type="SMART" id="SM00248">
    <property type="entry name" value="ANK"/>
    <property type="match status" value="2"/>
</dbReference>
<dbReference type="Gene3D" id="1.25.40.20">
    <property type="entry name" value="Ankyrin repeat-containing domain"/>
    <property type="match status" value="1"/>
</dbReference>
<feature type="compositionally biased region" description="Polar residues" evidence="3">
    <location>
        <begin position="1347"/>
        <end position="1383"/>
    </location>
</feature>
<dbReference type="InterPro" id="IPR009091">
    <property type="entry name" value="RCC1/BLIP-II"/>
</dbReference>
<evidence type="ECO:0000259" key="4">
    <source>
        <dbReference type="PROSITE" id="PS50097"/>
    </source>
</evidence>
<dbReference type="Gene3D" id="3.30.710.10">
    <property type="entry name" value="Potassium Channel Kv1.1, Chain A"/>
    <property type="match status" value="1"/>
</dbReference>
<dbReference type="PANTHER" id="PTHR22872">
    <property type="entry name" value="BTK-BINDING PROTEIN-RELATED"/>
    <property type="match status" value="1"/>
</dbReference>
<dbReference type="Proteomes" id="UP000308549">
    <property type="component" value="Unassembled WGS sequence"/>
</dbReference>
<evidence type="ECO:0000256" key="3">
    <source>
        <dbReference type="SAM" id="MobiDB-lite"/>
    </source>
</evidence>
<feature type="region of interest" description="Disordered" evidence="3">
    <location>
        <begin position="1544"/>
        <end position="1620"/>
    </location>
</feature>
<dbReference type="SUPFAM" id="SSF48403">
    <property type="entry name" value="Ankyrin repeat"/>
    <property type="match status" value="1"/>
</dbReference>
<feature type="compositionally biased region" description="Basic and acidic residues" evidence="3">
    <location>
        <begin position="207"/>
        <end position="221"/>
    </location>
</feature>
<comment type="caution">
    <text evidence="5">The sequence shown here is derived from an EMBL/GenBank/DDBJ whole genome shotgun (WGS) entry which is preliminary data.</text>
</comment>
<dbReference type="InterPro" id="IPR000408">
    <property type="entry name" value="Reg_chr_condens"/>
</dbReference>
<dbReference type="InterPro" id="IPR051625">
    <property type="entry name" value="Signaling_Regulatory_Domain"/>
</dbReference>
<dbReference type="OrthoDB" id="1893551at2759"/>
<dbReference type="InterPro" id="IPR002110">
    <property type="entry name" value="Ankyrin_rpt"/>
</dbReference>
<dbReference type="CDD" id="cd18186">
    <property type="entry name" value="BTB_POZ_ZBTB_KLHL-like"/>
    <property type="match status" value="2"/>
</dbReference>
<keyword evidence="6" id="KW-1185">Reference proteome</keyword>
<dbReference type="PROSITE" id="PS50097">
    <property type="entry name" value="BTB"/>
    <property type="match status" value="1"/>
</dbReference>
<feature type="repeat" description="RCC1" evidence="2">
    <location>
        <begin position="348"/>
        <end position="401"/>
    </location>
</feature>